<protein>
    <recommendedName>
        <fullName evidence="6">RING-type domain-containing protein</fullName>
    </recommendedName>
</protein>
<dbReference type="PANTHER" id="PTHR47156:SF9">
    <property type="entry name" value="PROTEIN CBG26870"/>
    <property type="match status" value="1"/>
</dbReference>
<gene>
    <name evidence="7" type="ORF">FGO68_gene672</name>
</gene>
<dbReference type="Proteomes" id="UP000785679">
    <property type="component" value="Unassembled WGS sequence"/>
</dbReference>
<sequence length="328" mass="37881">MLQRVSPFQNINNINIPSYSSNQNQGRVFAIRPSTPVGRGDLNRQDFLLPTQQPHLLNVPRRRLSPELENLAGTQNGFGSGRNNSEESKESRQAQKSLERDLKLVEKIIREEQAIILRKIKDEHTSIKHTCSICMEGYQLIERVPVVLGCGHTICISCAKKMLKAAFIQCPFDNIKRKIEGGVERLPKNFSLIHLIEEEKQENKQNQELLGKIEEKKKVITKQNEISKQEIHTTQQKQPESPALLEEQLRKVTEDFRKFVQLSKQMKEGYDEQIERQASILTQVPISKNFAIKQSEYQWEIARFNFKKAVHNAEFAALMIMHDEPKSK</sequence>
<dbReference type="PROSITE" id="PS50089">
    <property type="entry name" value="ZF_RING_2"/>
    <property type="match status" value="1"/>
</dbReference>
<dbReference type="InterPro" id="IPR017907">
    <property type="entry name" value="Znf_RING_CS"/>
</dbReference>
<dbReference type="InterPro" id="IPR027370">
    <property type="entry name" value="Znf-RING_euk"/>
</dbReference>
<dbReference type="PANTHER" id="PTHR47156">
    <property type="entry name" value="PROTEIN CBG20824"/>
    <property type="match status" value="1"/>
</dbReference>
<evidence type="ECO:0000256" key="3">
    <source>
        <dbReference type="ARBA" id="ARBA00022833"/>
    </source>
</evidence>
<evidence type="ECO:0000256" key="5">
    <source>
        <dbReference type="SAM" id="MobiDB-lite"/>
    </source>
</evidence>
<evidence type="ECO:0000313" key="7">
    <source>
        <dbReference type="EMBL" id="TNV77210.1"/>
    </source>
</evidence>
<dbReference type="PROSITE" id="PS00518">
    <property type="entry name" value="ZF_RING_1"/>
    <property type="match status" value="1"/>
</dbReference>
<dbReference type="SUPFAM" id="SSF57850">
    <property type="entry name" value="RING/U-box"/>
    <property type="match status" value="1"/>
</dbReference>
<keyword evidence="2 4" id="KW-0863">Zinc-finger</keyword>
<reference evidence="7" key="1">
    <citation type="submission" date="2019-06" db="EMBL/GenBank/DDBJ databases">
        <authorList>
            <person name="Zheng W."/>
        </authorList>
    </citation>
    <scope>NUCLEOTIDE SEQUENCE</scope>
    <source>
        <strain evidence="7">QDHG01</strain>
    </source>
</reference>
<feature type="compositionally biased region" description="Polar residues" evidence="5">
    <location>
        <begin position="72"/>
        <end position="83"/>
    </location>
</feature>
<accession>A0A8J8T0B8</accession>
<dbReference type="InterPro" id="IPR001841">
    <property type="entry name" value="Znf_RING"/>
</dbReference>
<evidence type="ECO:0000256" key="4">
    <source>
        <dbReference type="PROSITE-ProRule" id="PRU00175"/>
    </source>
</evidence>
<name>A0A8J8T0B8_HALGN</name>
<evidence type="ECO:0000256" key="1">
    <source>
        <dbReference type="ARBA" id="ARBA00022723"/>
    </source>
</evidence>
<keyword evidence="1" id="KW-0479">Metal-binding</keyword>
<dbReference type="Gene3D" id="3.30.40.10">
    <property type="entry name" value="Zinc/RING finger domain, C3HC4 (zinc finger)"/>
    <property type="match status" value="1"/>
</dbReference>
<evidence type="ECO:0000259" key="6">
    <source>
        <dbReference type="PROSITE" id="PS50089"/>
    </source>
</evidence>
<feature type="compositionally biased region" description="Basic and acidic residues" evidence="5">
    <location>
        <begin position="84"/>
        <end position="96"/>
    </location>
</feature>
<dbReference type="GO" id="GO:0008270">
    <property type="term" value="F:zinc ion binding"/>
    <property type="evidence" value="ECO:0007669"/>
    <property type="project" value="UniProtKB-KW"/>
</dbReference>
<feature type="region of interest" description="Disordered" evidence="5">
    <location>
        <begin position="71"/>
        <end position="96"/>
    </location>
</feature>
<keyword evidence="8" id="KW-1185">Reference proteome</keyword>
<dbReference type="InterPro" id="IPR013083">
    <property type="entry name" value="Znf_RING/FYVE/PHD"/>
</dbReference>
<comment type="caution">
    <text evidence="7">The sequence shown here is derived from an EMBL/GenBank/DDBJ whole genome shotgun (WGS) entry which is preliminary data.</text>
</comment>
<dbReference type="AlphaFoldDB" id="A0A8J8T0B8"/>
<dbReference type="OrthoDB" id="252722at2759"/>
<evidence type="ECO:0000313" key="8">
    <source>
        <dbReference type="Proteomes" id="UP000785679"/>
    </source>
</evidence>
<organism evidence="7 8">
    <name type="scientific">Halteria grandinella</name>
    <dbReference type="NCBI Taxonomy" id="5974"/>
    <lineage>
        <taxon>Eukaryota</taxon>
        <taxon>Sar</taxon>
        <taxon>Alveolata</taxon>
        <taxon>Ciliophora</taxon>
        <taxon>Intramacronucleata</taxon>
        <taxon>Spirotrichea</taxon>
        <taxon>Stichotrichia</taxon>
        <taxon>Sporadotrichida</taxon>
        <taxon>Halteriidae</taxon>
        <taxon>Halteria</taxon>
    </lineage>
</organism>
<dbReference type="SMART" id="SM00184">
    <property type="entry name" value="RING"/>
    <property type="match status" value="1"/>
</dbReference>
<dbReference type="CDD" id="cd16449">
    <property type="entry name" value="RING-HC"/>
    <property type="match status" value="1"/>
</dbReference>
<feature type="domain" description="RING-type" evidence="6">
    <location>
        <begin position="131"/>
        <end position="174"/>
    </location>
</feature>
<dbReference type="Pfam" id="PF13445">
    <property type="entry name" value="zf-RING_UBOX"/>
    <property type="match status" value="1"/>
</dbReference>
<keyword evidence="3" id="KW-0862">Zinc</keyword>
<dbReference type="EMBL" id="RRYP01012296">
    <property type="protein sequence ID" value="TNV77210.1"/>
    <property type="molecule type" value="Genomic_DNA"/>
</dbReference>
<dbReference type="InterPro" id="IPR052667">
    <property type="entry name" value="E3_ubiquitin-ligase_RING"/>
</dbReference>
<proteinExistence type="predicted"/>
<evidence type="ECO:0000256" key="2">
    <source>
        <dbReference type="ARBA" id="ARBA00022771"/>
    </source>
</evidence>